<evidence type="ECO:0000313" key="2">
    <source>
        <dbReference type="EMBL" id="EET04009.1"/>
    </source>
</evidence>
<reference evidence="2" key="1">
    <citation type="submission" date="2009-05" db="EMBL/GenBank/DDBJ databases">
        <authorList>
            <person name="Harkins D.M."/>
            <person name="DeShazer D."/>
            <person name="Woods D.E."/>
            <person name="Brinkac L.M."/>
            <person name="Brown K.A."/>
            <person name="Hung G.C."/>
            <person name="Tuanyok A."/>
            <person name="Zhang B."/>
            <person name="Nierman W.C."/>
        </authorList>
    </citation>
    <scope>NUCLEOTIDE SEQUENCE [LARGE SCALE GENOMIC DNA]</scope>
    <source>
        <strain evidence="2">1710a</strain>
    </source>
</reference>
<dbReference type="EMBL" id="CM000833">
    <property type="protein sequence ID" value="EET04009.1"/>
    <property type="molecule type" value="Genomic_DNA"/>
</dbReference>
<dbReference type="AlphaFoldDB" id="A0A0E1VV63"/>
<sequence length="43" mass="5054">MERSARNRSNLNGNEIPRIRSGESTPRYNYGFGFVAFLMRMTR</sequence>
<dbReference type="Proteomes" id="UP000001812">
    <property type="component" value="Chromosome II"/>
</dbReference>
<gene>
    <name evidence="2" type="ORF">BURPS1710A_A0022</name>
</gene>
<accession>A0A0E1VV63</accession>
<proteinExistence type="predicted"/>
<evidence type="ECO:0000256" key="1">
    <source>
        <dbReference type="SAM" id="MobiDB-lite"/>
    </source>
</evidence>
<dbReference type="HOGENOM" id="CLU_3230854_0_0_4"/>
<name>A0A0E1VV63_BURPE</name>
<protein>
    <submittedName>
        <fullName evidence="2">Uncharacterized protein</fullName>
    </submittedName>
</protein>
<feature type="region of interest" description="Disordered" evidence="1">
    <location>
        <begin position="1"/>
        <end position="25"/>
    </location>
</feature>
<organism evidence="2">
    <name type="scientific">Burkholderia pseudomallei 1710a</name>
    <dbReference type="NCBI Taxonomy" id="320371"/>
    <lineage>
        <taxon>Bacteria</taxon>
        <taxon>Pseudomonadati</taxon>
        <taxon>Pseudomonadota</taxon>
        <taxon>Betaproteobacteria</taxon>
        <taxon>Burkholderiales</taxon>
        <taxon>Burkholderiaceae</taxon>
        <taxon>Burkholderia</taxon>
        <taxon>pseudomallei group</taxon>
    </lineage>
</organism>